<keyword evidence="5" id="KW-0349">Heme</keyword>
<evidence type="ECO:0000256" key="10">
    <source>
        <dbReference type="ARBA" id="ARBA00023004"/>
    </source>
</evidence>
<dbReference type="PANTHER" id="PTHR30365">
    <property type="entry name" value="CYTOCHROME D UBIQUINOL OXIDASE"/>
    <property type="match status" value="1"/>
</dbReference>
<keyword evidence="9 12" id="KW-1133">Transmembrane helix</keyword>
<dbReference type="GO" id="GO:0070069">
    <property type="term" value="C:cytochrome complex"/>
    <property type="evidence" value="ECO:0007669"/>
    <property type="project" value="InterPro"/>
</dbReference>
<keyword evidence="6 12" id="KW-0812">Transmembrane</keyword>
<keyword evidence="8" id="KW-0249">Electron transport</keyword>
<comment type="similarity">
    <text evidence="2">Belongs to the cytochrome ubiquinol oxidase subunit 1 family.</text>
</comment>
<dbReference type="GO" id="GO:0005886">
    <property type="term" value="C:plasma membrane"/>
    <property type="evidence" value="ECO:0007669"/>
    <property type="project" value="UniProtKB-SubCell"/>
</dbReference>
<evidence type="ECO:0000313" key="14">
    <source>
        <dbReference type="Proteomes" id="UP000463857"/>
    </source>
</evidence>
<keyword evidence="3" id="KW-0813">Transport</keyword>
<feature type="transmembrane region" description="Helical" evidence="12">
    <location>
        <begin position="209"/>
        <end position="230"/>
    </location>
</feature>
<name>A0A7L4YMD9_9ACTN</name>
<keyword evidence="7" id="KW-0479">Metal-binding</keyword>
<feature type="transmembrane region" description="Helical" evidence="12">
    <location>
        <begin position="20"/>
        <end position="41"/>
    </location>
</feature>
<dbReference type="InParanoid" id="A0A7L4YMD9"/>
<dbReference type="AlphaFoldDB" id="A0A7L4YMD9"/>
<dbReference type="KEGG" id="eke:EK0264_07985"/>
<dbReference type="GO" id="GO:0009055">
    <property type="term" value="F:electron transfer activity"/>
    <property type="evidence" value="ECO:0007669"/>
    <property type="project" value="InterPro"/>
</dbReference>
<dbReference type="EMBL" id="CP047156">
    <property type="protein sequence ID" value="QHC00222.1"/>
    <property type="molecule type" value="Genomic_DNA"/>
</dbReference>
<dbReference type="GO" id="GO:0016682">
    <property type="term" value="F:oxidoreductase activity, acting on diphenols and related substances as donors, oxygen as acceptor"/>
    <property type="evidence" value="ECO:0007669"/>
    <property type="project" value="TreeGrafter"/>
</dbReference>
<dbReference type="Proteomes" id="UP000463857">
    <property type="component" value="Chromosome"/>
</dbReference>
<evidence type="ECO:0000256" key="5">
    <source>
        <dbReference type="ARBA" id="ARBA00022617"/>
    </source>
</evidence>
<keyword evidence="14" id="KW-1185">Reference proteome</keyword>
<dbReference type="OrthoDB" id="9807042at2"/>
<keyword evidence="4" id="KW-1003">Cell membrane</keyword>
<evidence type="ECO:0000256" key="2">
    <source>
        <dbReference type="ARBA" id="ARBA00009819"/>
    </source>
</evidence>
<evidence type="ECO:0000256" key="7">
    <source>
        <dbReference type="ARBA" id="ARBA00022723"/>
    </source>
</evidence>
<evidence type="ECO:0000256" key="1">
    <source>
        <dbReference type="ARBA" id="ARBA00004651"/>
    </source>
</evidence>
<evidence type="ECO:0008006" key="15">
    <source>
        <dbReference type="Google" id="ProtNLM"/>
    </source>
</evidence>
<feature type="transmembrane region" description="Helical" evidence="12">
    <location>
        <begin position="171"/>
        <end position="197"/>
    </location>
</feature>
<accession>A0A7L4YMD9</accession>
<dbReference type="InterPro" id="IPR002585">
    <property type="entry name" value="Cyt-d_ubiquinol_oxidase_su_1"/>
</dbReference>
<dbReference type="Pfam" id="PF01654">
    <property type="entry name" value="Cyt_bd_oxida_I"/>
    <property type="match status" value="2"/>
</dbReference>
<dbReference type="GO" id="GO:0019646">
    <property type="term" value="P:aerobic electron transport chain"/>
    <property type="evidence" value="ECO:0007669"/>
    <property type="project" value="InterPro"/>
</dbReference>
<evidence type="ECO:0000256" key="3">
    <source>
        <dbReference type="ARBA" id="ARBA00022448"/>
    </source>
</evidence>
<dbReference type="GO" id="GO:0020037">
    <property type="term" value="F:heme binding"/>
    <property type="evidence" value="ECO:0007669"/>
    <property type="project" value="TreeGrafter"/>
</dbReference>
<organism evidence="13 14">
    <name type="scientific">Epidermidibacterium keratini</name>
    <dbReference type="NCBI Taxonomy" id="1891644"/>
    <lineage>
        <taxon>Bacteria</taxon>
        <taxon>Bacillati</taxon>
        <taxon>Actinomycetota</taxon>
        <taxon>Actinomycetes</taxon>
        <taxon>Sporichthyales</taxon>
        <taxon>Sporichthyaceae</taxon>
        <taxon>Epidermidibacterium</taxon>
    </lineage>
</organism>
<evidence type="ECO:0000256" key="9">
    <source>
        <dbReference type="ARBA" id="ARBA00022989"/>
    </source>
</evidence>
<evidence type="ECO:0000256" key="6">
    <source>
        <dbReference type="ARBA" id="ARBA00022692"/>
    </source>
</evidence>
<evidence type="ECO:0000256" key="11">
    <source>
        <dbReference type="ARBA" id="ARBA00023136"/>
    </source>
</evidence>
<feature type="transmembrane region" description="Helical" evidence="12">
    <location>
        <begin position="126"/>
        <end position="151"/>
    </location>
</feature>
<evidence type="ECO:0000256" key="12">
    <source>
        <dbReference type="SAM" id="Phobius"/>
    </source>
</evidence>
<feature type="transmembrane region" description="Helical" evidence="12">
    <location>
        <begin position="333"/>
        <end position="355"/>
    </location>
</feature>
<evidence type="ECO:0000256" key="8">
    <source>
        <dbReference type="ARBA" id="ARBA00022982"/>
    </source>
</evidence>
<dbReference type="RefSeq" id="WP_159544490.1">
    <property type="nucleotide sequence ID" value="NZ_CP047156.1"/>
</dbReference>
<dbReference type="PANTHER" id="PTHR30365:SF14">
    <property type="entry name" value="CYTOCHROME BD MENAQUINOL OXIDASE SUBUNIT I-RELATED"/>
    <property type="match status" value="1"/>
</dbReference>
<protein>
    <recommendedName>
        <fullName evidence="15">Cytochrome ubiquinol oxidase subunit I</fullName>
    </recommendedName>
</protein>
<sequence length="370" mass="39552">MDEIVLARLLFATTASVHYLFVAVTLGLTPILATAYTWSAVRRRRAPDAVEMLSRLYVANYGFGIVAGLVMELQMSMLWTGPGTDVYSPIAGLLALETVVAFFLESTLLGLWLAGREILPAWVQAAIFWGIVITAYASAIFIVTANAYLHYPIQIEVLDAAAFMSLLMRPATLWTLLHITSSSLVVGAFWCASLGAARLRSGAASTGKPLVRIGVLLATVASPLMAASGAEQFGVVRPNGVQGAAWGAGLIDAMITAGSLIMLLTWVVVLPLMLTGRIYRRPWMLEILRYGVVVPMVVIVLGWVGREVSRQPWFIVGLVRIEDAASPIGPVPLVVASVLFVALSVGTLGLAIGALRRIIRGVPVLRASAT</sequence>
<comment type="subcellular location">
    <subcellularLocation>
        <location evidence="1">Cell membrane</location>
        <topology evidence="1">Multi-pass membrane protein</topology>
    </subcellularLocation>
</comment>
<dbReference type="GO" id="GO:0046872">
    <property type="term" value="F:metal ion binding"/>
    <property type="evidence" value="ECO:0007669"/>
    <property type="project" value="UniProtKB-KW"/>
</dbReference>
<evidence type="ECO:0000313" key="13">
    <source>
        <dbReference type="EMBL" id="QHC00222.1"/>
    </source>
</evidence>
<evidence type="ECO:0000256" key="4">
    <source>
        <dbReference type="ARBA" id="ARBA00022475"/>
    </source>
</evidence>
<feature type="transmembrane region" description="Helical" evidence="12">
    <location>
        <begin position="53"/>
        <end position="70"/>
    </location>
</feature>
<feature type="transmembrane region" description="Helical" evidence="12">
    <location>
        <begin position="90"/>
        <end position="114"/>
    </location>
</feature>
<feature type="transmembrane region" description="Helical" evidence="12">
    <location>
        <begin position="250"/>
        <end position="275"/>
    </location>
</feature>
<feature type="transmembrane region" description="Helical" evidence="12">
    <location>
        <begin position="287"/>
        <end position="305"/>
    </location>
</feature>
<gene>
    <name evidence="13" type="ORF">EK0264_07985</name>
</gene>
<proteinExistence type="inferred from homology"/>
<reference evidence="13 14" key="1">
    <citation type="journal article" date="2018" name="Int. J. Syst. Evol. Microbiol.">
        <title>Epidermidibacterium keratini gen. nov., sp. nov., a member of the family Sporichthyaceae, isolated from keratin epidermis.</title>
        <authorList>
            <person name="Lee D.G."/>
            <person name="Trujillo M.E."/>
            <person name="Kang S."/>
            <person name="Nam J.J."/>
            <person name="Kim Y.J."/>
        </authorList>
    </citation>
    <scope>NUCLEOTIDE SEQUENCE [LARGE SCALE GENOMIC DNA]</scope>
    <source>
        <strain evidence="13 14">EPI-7</strain>
    </source>
</reference>
<keyword evidence="10" id="KW-0408">Iron</keyword>
<keyword evidence="11 12" id="KW-0472">Membrane</keyword>